<dbReference type="FunFam" id="3.30.530.20:FF:000007">
    <property type="entry name" value="Major pollen allergen Bet v 1-A"/>
    <property type="match status" value="2"/>
</dbReference>
<evidence type="ECO:0000313" key="5">
    <source>
        <dbReference type="Proteomes" id="UP000006727"/>
    </source>
</evidence>
<reference evidence="4" key="3">
    <citation type="submission" date="2020-12" db="UniProtKB">
        <authorList>
            <consortium name="EnsemblPlants"/>
        </authorList>
    </citation>
    <scope>IDENTIFICATION</scope>
</reference>
<proteinExistence type="inferred from homology"/>
<dbReference type="GO" id="GO:0009738">
    <property type="term" value="P:abscisic acid-activated signaling pathway"/>
    <property type="evidence" value="ECO:0000318"/>
    <property type="project" value="GO_Central"/>
</dbReference>
<feature type="domain" description="Bet v I/Major latex protein" evidence="2">
    <location>
        <begin position="22"/>
        <end position="169"/>
    </location>
</feature>
<dbReference type="Gramene" id="Pp3c1_10460V3.2">
    <property type="protein sequence ID" value="Pp3c1_10460V3.2"/>
    <property type="gene ID" value="Pp3c1_10460"/>
</dbReference>
<sequence>MMAFTAETALPTAAPQAVFESTRVQTLSHTELLNGESHNLWEACKHAVALLPDLAPEYFARAEFEKGWGGPGSIGVFHFGPAIPGAGSVKHRIDLVDDESKTLAYTVLGGDPSYSSFAAEMKFSPADDNTTEVIWTAKYEPVGEAGPPEHIKKNVIVTLKTFEKAVMENRVVRHTQTLNAPADTIWNILMHEDVILPKVIPHIIASYEFLEGNGEPGSIRLLKLGHAIPNGNHVVERIDVNEAATKRWGYTVLQGDPKYKYLSAVMQFLPGAEEGTTLAKWVGIYVPHNQNIPPPDLALNVWKVFEGVARASPQAVY</sequence>
<dbReference type="CDD" id="cd07816">
    <property type="entry name" value="Bet_v1-like"/>
    <property type="match status" value="2"/>
</dbReference>
<dbReference type="GO" id="GO:0005634">
    <property type="term" value="C:nucleus"/>
    <property type="evidence" value="ECO:0000318"/>
    <property type="project" value="GO_Central"/>
</dbReference>
<dbReference type="Gramene" id="Pp3c1_10460V3.1">
    <property type="protein sequence ID" value="Pp3c1_10460V3.1"/>
    <property type="gene ID" value="Pp3c1_10460"/>
</dbReference>
<dbReference type="GO" id="GO:0005737">
    <property type="term" value="C:cytoplasm"/>
    <property type="evidence" value="ECO:0000318"/>
    <property type="project" value="GO_Central"/>
</dbReference>
<keyword evidence="5" id="KW-1185">Reference proteome</keyword>
<dbReference type="InterPro" id="IPR023393">
    <property type="entry name" value="START-like_dom_sf"/>
</dbReference>
<evidence type="ECO:0000256" key="1">
    <source>
        <dbReference type="ARBA" id="ARBA00009744"/>
    </source>
</evidence>
<dbReference type="InterPro" id="IPR050279">
    <property type="entry name" value="Plant_def-hormone_signal"/>
</dbReference>
<dbReference type="GO" id="GO:0004864">
    <property type="term" value="F:protein phosphatase inhibitor activity"/>
    <property type="evidence" value="ECO:0000318"/>
    <property type="project" value="GO_Central"/>
</dbReference>
<comment type="similarity">
    <text evidence="1">Belongs to the BetVI family.</text>
</comment>
<dbReference type="Proteomes" id="UP000006727">
    <property type="component" value="Chromosome 1"/>
</dbReference>
<dbReference type="KEGG" id="ppp:112278964"/>
<dbReference type="GO" id="GO:0006952">
    <property type="term" value="P:defense response"/>
    <property type="evidence" value="ECO:0007669"/>
    <property type="project" value="InterPro"/>
</dbReference>
<dbReference type="RefSeq" id="XP_024368704.1">
    <property type="nucleotide sequence ID" value="XM_024512936.2"/>
</dbReference>
<dbReference type="FunCoup" id="A0A2K1L7Q4">
    <property type="interactions" value="587"/>
</dbReference>
<dbReference type="GeneID" id="112278964"/>
<dbReference type="SMART" id="SM01037">
    <property type="entry name" value="Bet_v_1"/>
    <property type="match status" value="1"/>
</dbReference>
<dbReference type="PANTHER" id="PTHR31213">
    <property type="entry name" value="OS08G0374000 PROTEIN-RELATED"/>
    <property type="match status" value="1"/>
</dbReference>
<dbReference type="OrthoDB" id="1845342at2759"/>
<organism evidence="3">
    <name type="scientific">Physcomitrium patens</name>
    <name type="common">Spreading-leaved earth moss</name>
    <name type="synonym">Physcomitrella patens</name>
    <dbReference type="NCBI Taxonomy" id="3218"/>
    <lineage>
        <taxon>Eukaryota</taxon>
        <taxon>Viridiplantae</taxon>
        <taxon>Streptophyta</taxon>
        <taxon>Embryophyta</taxon>
        <taxon>Bryophyta</taxon>
        <taxon>Bryophytina</taxon>
        <taxon>Bryopsida</taxon>
        <taxon>Funariidae</taxon>
        <taxon>Funariales</taxon>
        <taxon>Funariaceae</taxon>
        <taxon>Physcomitrium</taxon>
    </lineage>
</organism>
<accession>A0A2K1L7Q4</accession>
<dbReference type="PaxDb" id="3218-PP1S139_44V6.1"/>
<dbReference type="GO" id="GO:0038023">
    <property type="term" value="F:signaling receptor activity"/>
    <property type="evidence" value="ECO:0000318"/>
    <property type="project" value="GO_Central"/>
</dbReference>
<evidence type="ECO:0000313" key="3">
    <source>
        <dbReference type="EMBL" id="PNR62057.1"/>
    </source>
</evidence>
<dbReference type="AlphaFoldDB" id="A0A2K1L7Q4"/>
<dbReference type="EnsemblPlants" id="Pp3c1_10460V3.2">
    <property type="protein sequence ID" value="Pp3c1_10460V3.2"/>
    <property type="gene ID" value="Pp3c1_10460"/>
</dbReference>
<gene>
    <name evidence="4" type="primary">LOC112278964</name>
    <name evidence="3" type="ORF">PHYPA_000481</name>
</gene>
<dbReference type="Pfam" id="PF00407">
    <property type="entry name" value="Bet_v_1"/>
    <property type="match status" value="2"/>
</dbReference>
<dbReference type="SUPFAM" id="SSF55961">
    <property type="entry name" value="Bet v1-like"/>
    <property type="match status" value="2"/>
</dbReference>
<reference evidence="3 5" key="1">
    <citation type="journal article" date="2008" name="Science">
        <title>The Physcomitrella genome reveals evolutionary insights into the conquest of land by plants.</title>
        <authorList>
            <person name="Rensing S."/>
            <person name="Lang D."/>
            <person name="Zimmer A."/>
            <person name="Terry A."/>
            <person name="Salamov A."/>
            <person name="Shapiro H."/>
            <person name="Nishiyama T."/>
            <person name="Perroud P.-F."/>
            <person name="Lindquist E."/>
            <person name="Kamisugi Y."/>
            <person name="Tanahashi T."/>
            <person name="Sakakibara K."/>
            <person name="Fujita T."/>
            <person name="Oishi K."/>
            <person name="Shin-I T."/>
            <person name="Kuroki Y."/>
            <person name="Toyoda A."/>
            <person name="Suzuki Y."/>
            <person name="Hashimoto A."/>
            <person name="Yamaguchi K."/>
            <person name="Sugano A."/>
            <person name="Kohara Y."/>
            <person name="Fujiyama A."/>
            <person name="Anterola A."/>
            <person name="Aoki S."/>
            <person name="Ashton N."/>
            <person name="Barbazuk W.B."/>
            <person name="Barker E."/>
            <person name="Bennetzen J."/>
            <person name="Bezanilla M."/>
            <person name="Blankenship R."/>
            <person name="Cho S.H."/>
            <person name="Dutcher S."/>
            <person name="Estelle M."/>
            <person name="Fawcett J.A."/>
            <person name="Gundlach H."/>
            <person name="Hanada K."/>
            <person name="Heyl A."/>
            <person name="Hicks K.A."/>
            <person name="Hugh J."/>
            <person name="Lohr M."/>
            <person name="Mayer K."/>
            <person name="Melkozernov A."/>
            <person name="Murata T."/>
            <person name="Nelson D."/>
            <person name="Pils B."/>
            <person name="Prigge M."/>
            <person name="Reiss B."/>
            <person name="Renner T."/>
            <person name="Rombauts S."/>
            <person name="Rushton P."/>
            <person name="Sanderfoot A."/>
            <person name="Schween G."/>
            <person name="Shiu S.-H."/>
            <person name="Stueber K."/>
            <person name="Theodoulou F.L."/>
            <person name="Tu H."/>
            <person name="Van de Peer Y."/>
            <person name="Verrier P.J."/>
            <person name="Waters E."/>
            <person name="Wood A."/>
            <person name="Yang L."/>
            <person name="Cove D."/>
            <person name="Cuming A."/>
            <person name="Hasebe M."/>
            <person name="Lucas S."/>
            <person name="Mishler D.B."/>
            <person name="Reski R."/>
            <person name="Grigoriev I."/>
            <person name="Quatrano R.S."/>
            <person name="Boore J.L."/>
        </authorList>
    </citation>
    <scope>NUCLEOTIDE SEQUENCE [LARGE SCALE GENOMIC DNA]</scope>
    <source>
        <strain evidence="4 5">cv. Gransden 2004</strain>
    </source>
</reference>
<dbReference type="GO" id="GO:0010427">
    <property type="term" value="F:abscisic acid binding"/>
    <property type="evidence" value="ECO:0000318"/>
    <property type="project" value="GO_Central"/>
</dbReference>
<name>A0A2K1L7Q4_PHYPA</name>
<evidence type="ECO:0000259" key="2">
    <source>
        <dbReference type="SMART" id="SM01037"/>
    </source>
</evidence>
<dbReference type="Gene3D" id="3.30.530.20">
    <property type="match status" value="2"/>
</dbReference>
<dbReference type="PANTHER" id="PTHR31213:SF24">
    <property type="entry name" value="OS08G0374000 PROTEIN"/>
    <property type="match status" value="1"/>
</dbReference>
<protein>
    <recommendedName>
        <fullName evidence="2">Bet v I/Major latex protein domain-containing protein</fullName>
    </recommendedName>
</protein>
<dbReference type="EMBL" id="ABEU02000001">
    <property type="protein sequence ID" value="PNR62057.1"/>
    <property type="molecule type" value="Genomic_DNA"/>
</dbReference>
<dbReference type="InterPro" id="IPR000916">
    <property type="entry name" value="Bet_v_I/MLP"/>
</dbReference>
<reference evidence="3 5" key="2">
    <citation type="journal article" date="2018" name="Plant J.">
        <title>The Physcomitrella patens chromosome-scale assembly reveals moss genome structure and evolution.</title>
        <authorList>
            <person name="Lang D."/>
            <person name="Ullrich K.K."/>
            <person name="Murat F."/>
            <person name="Fuchs J."/>
            <person name="Jenkins J."/>
            <person name="Haas F.B."/>
            <person name="Piednoel M."/>
            <person name="Gundlach H."/>
            <person name="Van Bel M."/>
            <person name="Meyberg R."/>
            <person name="Vives C."/>
            <person name="Morata J."/>
            <person name="Symeonidi A."/>
            <person name="Hiss M."/>
            <person name="Muchero W."/>
            <person name="Kamisugi Y."/>
            <person name="Saleh O."/>
            <person name="Blanc G."/>
            <person name="Decker E.L."/>
            <person name="van Gessel N."/>
            <person name="Grimwood J."/>
            <person name="Hayes R.D."/>
            <person name="Graham S.W."/>
            <person name="Gunter L.E."/>
            <person name="McDaniel S.F."/>
            <person name="Hoernstein S.N.W."/>
            <person name="Larsson A."/>
            <person name="Li F.W."/>
            <person name="Perroud P.F."/>
            <person name="Phillips J."/>
            <person name="Ranjan P."/>
            <person name="Rokshar D.S."/>
            <person name="Rothfels C.J."/>
            <person name="Schneider L."/>
            <person name="Shu S."/>
            <person name="Stevenson D.W."/>
            <person name="Thummler F."/>
            <person name="Tillich M."/>
            <person name="Villarreal Aguilar J.C."/>
            <person name="Widiez T."/>
            <person name="Wong G.K."/>
            <person name="Wymore A."/>
            <person name="Zhang Y."/>
            <person name="Zimmer A.D."/>
            <person name="Quatrano R.S."/>
            <person name="Mayer K.F.X."/>
            <person name="Goodstein D."/>
            <person name="Casacuberta J.M."/>
            <person name="Vandepoele K."/>
            <person name="Reski R."/>
            <person name="Cuming A.C."/>
            <person name="Tuskan G.A."/>
            <person name="Maumus F."/>
            <person name="Salse J."/>
            <person name="Schmutz J."/>
            <person name="Rensing S.A."/>
        </authorList>
    </citation>
    <scope>NUCLEOTIDE SEQUENCE [LARGE SCALE GENOMIC DNA]</scope>
    <source>
        <strain evidence="4 5">cv. Gransden 2004</strain>
    </source>
</reference>
<dbReference type="EnsemblPlants" id="Pp3c1_10460V3.1">
    <property type="protein sequence ID" value="Pp3c1_10460V3.1"/>
    <property type="gene ID" value="Pp3c1_10460"/>
</dbReference>
<evidence type="ECO:0000313" key="4">
    <source>
        <dbReference type="EnsemblPlants" id="Pp3c1_10460V3.1"/>
    </source>
</evidence>